<feature type="non-terminal residue" evidence="1">
    <location>
        <position position="1"/>
    </location>
</feature>
<reference evidence="1" key="1">
    <citation type="submission" date="2017-08" db="EMBL/GenBank/DDBJ databases">
        <authorList>
            <person name="de Groot N.N."/>
        </authorList>
    </citation>
    <scope>NUCLEOTIDE SEQUENCE [LARGE SCALE GENOMIC DNA]</scope>
    <source>
        <strain evidence="1">PX439</strain>
    </source>
</reference>
<dbReference type="CTD" id="9824632"/>
<dbReference type="EMBL" id="NMWX01000575">
    <property type="protein sequence ID" value="OZF77773.1"/>
    <property type="molecule type" value="Genomic_DNA"/>
</dbReference>
<accession>A0A260YWK3</accession>
<dbReference type="OrthoDB" id="5901058at2759"/>
<protein>
    <submittedName>
        <fullName evidence="1">Uncharacterized protein</fullName>
    </submittedName>
</protein>
<comment type="caution">
    <text evidence="1">The sequence shown here is derived from an EMBL/GenBank/DDBJ whole genome shotgun (WGS) entry which is preliminary data.</text>
</comment>
<evidence type="ECO:0000313" key="1">
    <source>
        <dbReference type="EMBL" id="OZF77773.1"/>
    </source>
</evidence>
<dbReference type="KEGG" id="crq:GCK72_022532"/>
<keyword evidence="2" id="KW-1185">Reference proteome</keyword>
<gene>
    <name evidence="1" type="ORF">FL82_18989</name>
</gene>
<evidence type="ECO:0000313" key="2">
    <source>
        <dbReference type="Proteomes" id="UP000216624"/>
    </source>
</evidence>
<sequence>MHHAAAPFTSDCPIPVHYYANELNRFVQEIVPDATQEQMKTIESIAINVKASHEYSQQKLSSQINEFEEKMKQKEIENEELKAKLIRLEKKFEHMKMEKDLYEYNAVCNDQYENYITQLKKDFKEQMERERDNFLRTCSNASEKINELENQVAQLRINQCAVNNIDLLNERRDVSAHQRPLFVMHPDHHSSILVIVDTNETVTPCHAIDTIATTDTIVTISTTNCGPFIEE</sequence>
<dbReference type="Proteomes" id="UP000216624">
    <property type="component" value="Unassembled WGS sequence"/>
</dbReference>
<dbReference type="HOGENOM" id="CLU_1200794_0_0_1"/>
<name>A0A260YWK3_CAERE</name>
<proteinExistence type="predicted"/>
<organism evidence="1 2">
    <name type="scientific">Caenorhabditis remanei</name>
    <name type="common">Caenorhabditis vulgaris</name>
    <dbReference type="NCBI Taxonomy" id="31234"/>
    <lineage>
        <taxon>Eukaryota</taxon>
        <taxon>Metazoa</taxon>
        <taxon>Ecdysozoa</taxon>
        <taxon>Nematoda</taxon>
        <taxon>Chromadorea</taxon>
        <taxon>Rhabditida</taxon>
        <taxon>Rhabditina</taxon>
        <taxon>Rhabditomorpha</taxon>
        <taxon>Rhabditoidea</taxon>
        <taxon>Rhabditidae</taxon>
        <taxon>Peloderinae</taxon>
        <taxon>Caenorhabditis</taxon>
    </lineage>
</organism>